<evidence type="ECO:0000256" key="2">
    <source>
        <dbReference type="SAM" id="SignalP"/>
    </source>
</evidence>
<dbReference type="Gene3D" id="2.60.40.1930">
    <property type="match status" value="1"/>
</dbReference>
<evidence type="ECO:0000259" key="4">
    <source>
        <dbReference type="SMART" id="SM01360"/>
    </source>
</evidence>
<feature type="signal peptide" evidence="2">
    <location>
        <begin position="1"/>
        <end position="23"/>
    </location>
</feature>
<feature type="chain" id="PRO_5038899947" description="Alpha-2-macroglobulin domain-containing protein" evidence="2">
    <location>
        <begin position="24"/>
        <end position="1546"/>
    </location>
</feature>
<comment type="similarity">
    <text evidence="1">Belongs to the protease inhibitor I39 (alpha-2-macroglobulin) family. Bacterial alpha-2-macroglobulin subfamily.</text>
</comment>
<dbReference type="PANTHER" id="PTHR40094">
    <property type="entry name" value="ALPHA-2-MACROGLOBULIN HOMOLOG"/>
    <property type="match status" value="1"/>
</dbReference>
<dbReference type="EMBL" id="JAHLFG010000075">
    <property type="protein sequence ID" value="MBU3827196.1"/>
    <property type="molecule type" value="Genomic_DNA"/>
</dbReference>
<dbReference type="InterPro" id="IPR011625">
    <property type="entry name" value="A2M_N_BRD"/>
</dbReference>
<keyword evidence="2" id="KW-0732">Signal</keyword>
<feature type="domain" description="Alpha-2-macroglobulin bait region" evidence="3">
    <location>
        <begin position="700"/>
        <end position="840"/>
    </location>
</feature>
<comment type="caution">
    <text evidence="5">The sequence shown here is derived from an EMBL/GenBank/DDBJ whole genome shotgun (WGS) entry which is preliminary data.</text>
</comment>
<dbReference type="Pfam" id="PF11974">
    <property type="entry name" value="bMG3"/>
    <property type="match status" value="1"/>
</dbReference>
<reference evidence="5" key="1">
    <citation type="journal article" date="2021" name="PeerJ">
        <title>Extensive microbial diversity within the chicken gut microbiome revealed by metagenomics and culture.</title>
        <authorList>
            <person name="Gilroy R."/>
            <person name="Ravi A."/>
            <person name="Getino M."/>
            <person name="Pursley I."/>
            <person name="Horton D.L."/>
            <person name="Alikhan N.F."/>
            <person name="Baker D."/>
            <person name="Gharbi K."/>
            <person name="Hall N."/>
            <person name="Watson M."/>
            <person name="Adriaenssens E.M."/>
            <person name="Foster-Nyarko E."/>
            <person name="Jarju S."/>
            <person name="Secka A."/>
            <person name="Antonio M."/>
            <person name="Oren A."/>
            <person name="Chaudhuri R.R."/>
            <person name="La Ragione R."/>
            <person name="Hildebrand F."/>
            <person name="Pallen M.J."/>
        </authorList>
    </citation>
    <scope>NUCLEOTIDE SEQUENCE</scope>
    <source>
        <strain evidence="5">687</strain>
    </source>
</reference>
<dbReference type="InterPro" id="IPR041462">
    <property type="entry name" value="Bact_A2M_MG6"/>
</dbReference>
<dbReference type="InterPro" id="IPR002890">
    <property type="entry name" value="MG2"/>
</dbReference>
<evidence type="ECO:0000256" key="1">
    <source>
        <dbReference type="ARBA" id="ARBA00010556"/>
    </source>
</evidence>
<evidence type="ECO:0008006" key="7">
    <source>
        <dbReference type="Google" id="ProtNLM"/>
    </source>
</evidence>
<dbReference type="InterPro" id="IPR008930">
    <property type="entry name" value="Terpenoid_cyclase/PrenylTrfase"/>
</dbReference>
<dbReference type="GO" id="GO:0004866">
    <property type="term" value="F:endopeptidase inhibitor activity"/>
    <property type="evidence" value="ECO:0007669"/>
    <property type="project" value="InterPro"/>
</dbReference>
<dbReference type="InterPro" id="IPR001599">
    <property type="entry name" value="Macroglobln_a2"/>
</dbReference>
<dbReference type="Pfam" id="PF01835">
    <property type="entry name" value="MG2"/>
    <property type="match status" value="1"/>
</dbReference>
<evidence type="ECO:0000259" key="3">
    <source>
        <dbReference type="SMART" id="SM01359"/>
    </source>
</evidence>
<protein>
    <recommendedName>
        <fullName evidence="7">Alpha-2-macroglobulin domain-containing protein</fullName>
    </recommendedName>
</protein>
<dbReference type="SMART" id="SM01360">
    <property type="entry name" value="A2M"/>
    <property type="match status" value="1"/>
</dbReference>
<dbReference type="Pfam" id="PF17962">
    <property type="entry name" value="bMG6"/>
    <property type="match status" value="1"/>
</dbReference>
<dbReference type="Pfam" id="PF07703">
    <property type="entry name" value="A2M_BRD"/>
    <property type="match status" value="1"/>
</dbReference>
<evidence type="ECO:0000313" key="6">
    <source>
        <dbReference type="Proteomes" id="UP000824150"/>
    </source>
</evidence>
<dbReference type="SUPFAM" id="SSF48239">
    <property type="entry name" value="Terpenoid cyclases/Protein prenyltransferases"/>
    <property type="match status" value="2"/>
</dbReference>
<evidence type="ECO:0000313" key="5">
    <source>
        <dbReference type="EMBL" id="MBU3827196.1"/>
    </source>
</evidence>
<dbReference type="Proteomes" id="UP000824150">
    <property type="component" value="Unassembled WGS sequence"/>
</dbReference>
<dbReference type="InterPro" id="IPR041203">
    <property type="entry name" value="Bact_A2M_MG5"/>
</dbReference>
<dbReference type="InterPro" id="IPR051802">
    <property type="entry name" value="YfhM-like"/>
</dbReference>
<accession>A0A9E2NSF8</accession>
<dbReference type="PANTHER" id="PTHR40094:SF1">
    <property type="entry name" value="UBIQUITIN DOMAIN-CONTAINING PROTEIN"/>
    <property type="match status" value="1"/>
</dbReference>
<dbReference type="InterPro" id="IPR021868">
    <property type="entry name" value="Alpha_2_Macroglob_MG3"/>
</dbReference>
<name>A0A9E2NSF8_9GAMM</name>
<feature type="domain" description="Alpha-2-macroglobulin" evidence="4">
    <location>
        <begin position="905"/>
        <end position="993"/>
    </location>
</feature>
<sequence length="1546" mass="166617">MSKISVLCPLTLALAAFSWSTQAAPTSGRVLIYANQNPPSACVALPDSPALGAEHFVTVLQEGKAIASAIALGSTEICAGNLQHGKSYRISLKQGLPLISGQKLAALDYDITIPAAKEELSFSPGTRLPLAENSFLQLSHTNVQAADFYLYKLNLRDLSALDLSLLLQNKLATYSAINLITQHASLVENRHLTLTNTPNTSVSTKLPLGEALKNSEGLLVALVKDASLNLGLPGDDPNVNGSLYDLHRTDKAFALKLINVSDLMLTALRGESLNVSLRSLKTAQPLKDVSVTLLARNNAILGSKMSDDNGMVQFDPAQLSGTQADSPWALLAQQGSDIALLPLIGGETTLPEEGVNDATYAPLNLYALTGRGIYRPGESVDITTLVRDEHGNASNAPITLIIRGPQQQELLRTLLQDNALGTYFTTYKLSSAAPRGICTIEYLMGQRVLKTMSFNVADFVPASLKLQTLAQLDAPQGAQLTLHAAFNYGAAAASLPLSAQALLVPASTPLAHFTDYHFGPALSNQQALPLDFNLAPQATDKEGNATFTFTLPTLPYATAMEFNAQVMDLNHENATINTTVPMPLPQTLIGLKANDGTVKVICKSPNEQDVAAKLNYTIYQLQNHYQYVFAANSWQYRRQELKRPVHSGSMQLSGEGAIKLDLPDGRYLIEVSNDPLTASSSLEFSQGYASTLEANSPERVALYLDKDAYEPDDKATLSFVSPFAGSGQLILANRKVQAVHNFALKKGRNEISFDFKAGYAPGVKALVSLYAPLEDNPLGVVRALGLISVNADNTAQELKLSATLPDSVRPGGELDIPLHSNMQTPYYLQAYLVDSGILSLTNYQAGDAFASIFGPRALPLHLLDSYRTLMRQSDPYSQGYGAEAASFAKALGALSSLPRKSIALTLPPRLIDPATEPTPRLHFKVPDMQGELTLIVTAAGAQQIGSFKGTLQVKDKAVVNLALPRFIRAGDSVKAQLNVHNLQELDANFTLALDCKAPLKCHIATSLPLKAGQLYSKDFSLSLEDNAALPTTGEITLSVQGQDYHYAPKFSLPILPPYPETLSTALTYLKPQEKTEVNFDPTFASVKSASTMLSPLPGVNVPTFARQLKDLEPLGTSQLALKALSLSLLPDSDNTDIQLLIDKLSLTQRADGSWAQQEDYSDPYATAMATLSLSSLKSAGFAVMPETLERAFHALTLQGRSLNDAAQALSFYVRLKYDSASLSDLYYLASSDEVQSVQALSLLAACFKETGDDTQAEQLLSRALAAYADYYQLYAQLQALPDDNAHQNERMELQGKVRRLAPTPVSSLLFEGYQLLALHPQLLTAPEGKDLLDKLSSLNGTYVDEATLSIMLLTTNNAHLESQIITHQGLPPYEVVNHSAQGRFAQNAILGLTRTAPQAVAEGVTLDKDYFSLEGKPLKLPVSLKLNERIIVRLSGHATAPVSGNAIIRDGLPTGFAAAALQGMDPQVMDKLCPQGQSYSSREEFSDSEYLSVVSLWSNDPYCKLYLLRAAFVGSMSAFPASIYLQNAPAIRALNGALGKAFTIAK</sequence>
<dbReference type="Pfam" id="PF17972">
    <property type="entry name" value="bMG5"/>
    <property type="match status" value="1"/>
</dbReference>
<gene>
    <name evidence="5" type="ORF">IAA31_06880</name>
</gene>
<dbReference type="SMART" id="SM01359">
    <property type="entry name" value="A2M_N_2"/>
    <property type="match status" value="1"/>
</dbReference>
<dbReference type="Pfam" id="PF00207">
    <property type="entry name" value="A2M"/>
    <property type="match status" value="1"/>
</dbReference>
<organism evidence="5 6">
    <name type="scientific">Candidatus Anaerobiospirillum merdipullorum</name>
    <dbReference type="NCBI Taxonomy" id="2838450"/>
    <lineage>
        <taxon>Bacteria</taxon>
        <taxon>Pseudomonadati</taxon>
        <taxon>Pseudomonadota</taxon>
        <taxon>Gammaproteobacteria</taxon>
        <taxon>Aeromonadales</taxon>
        <taxon>Succinivibrionaceae</taxon>
        <taxon>Anaerobiospirillum</taxon>
    </lineage>
</organism>
<reference evidence="5" key="2">
    <citation type="submission" date="2021-04" db="EMBL/GenBank/DDBJ databases">
        <authorList>
            <person name="Gilroy R."/>
        </authorList>
    </citation>
    <scope>NUCLEOTIDE SEQUENCE</scope>
    <source>
        <strain evidence="5">687</strain>
    </source>
</reference>
<proteinExistence type="inferred from homology"/>